<dbReference type="AlphaFoldDB" id="A0A4R6T336"/>
<dbReference type="Gene3D" id="3.40.50.300">
    <property type="entry name" value="P-loop containing nucleotide triphosphate hydrolases"/>
    <property type="match status" value="2"/>
</dbReference>
<dbReference type="InterPro" id="IPR001650">
    <property type="entry name" value="Helicase_C-like"/>
</dbReference>
<dbReference type="Proteomes" id="UP000294535">
    <property type="component" value="Unassembled WGS sequence"/>
</dbReference>
<feature type="domain" description="Helicase ATP-binding" evidence="2">
    <location>
        <begin position="8"/>
        <end position="364"/>
    </location>
</feature>
<reference evidence="3 4" key="1">
    <citation type="submission" date="2019-03" db="EMBL/GenBank/DDBJ databases">
        <title>Genomic Encyclopedia of Type Strains, Phase III (KMG-III): the genomes of soil and plant-associated and newly described type strains.</title>
        <authorList>
            <person name="Whitman W."/>
        </authorList>
    </citation>
    <scope>NUCLEOTIDE SEQUENCE [LARGE SCALE GENOMIC DNA]</scope>
    <source>
        <strain evidence="3 4">CECT 8446</strain>
    </source>
</reference>
<dbReference type="OrthoDB" id="9814088at2"/>
<feature type="compositionally biased region" description="Basic and acidic residues" evidence="1">
    <location>
        <begin position="737"/>
        <end position="746"/>
    </location>
</feature>
<dbReference type="RefSeq" id="WP_133557350.1">
    <property type="nucleotide sequence ID" value="NZ_SNYF01000008.1"/>
</dbReference>
<keyword evidence="3" id="KW-0067">ATP-binding</keyword>
<feature type="region of interest" description="Disordered" evidence="1">
    <location>
        <begin position="723"/>
        <end position="746"/>
    </location>
</feature>
<evidence type="ECO:0000259" key="2">
    <source>
        <dbReference type="SMART" id="SM00487"/>
    </source>
</evidence>
<keyword evidence="3" id="KW-0347">Helicase</keyword>
<dbReference type="SUPFAM" id="SSF52540">
    <property type="entry name" value="P-loop containing nucleoside triphosphate hydrolases"/>
    <property type="match status" value="2"/>
</dbReference>
<name>A0A4R6T336_9BACT</name>
<dbReference type="InterPro" id="IPR014001">
    <property type="entry name" value="Helicase_ATP-bd"/>
</dbReference>
<dbReference type="SMART" id="SM00487">
    <property type="entry name" value="DEXDc"/>
    <property type="match status" value="1"/>
</dbReference>
<evidence type="ECO:0000313" key="4">
    <source>
        <dbReference type="Proteomes" id="UP000294535"/>
    </source>
</evidence>
<comment type="caution">
    <text evidence="3">The sequence shown here is derived from an EMBL/GenBank/DDBJ whole genome shotgun (WGS) entry which is preliminary data.</text>
</comment>
<dbReference type="Pfam" id="PF00271">
    <property type="entry name" value="Helicase_C"/>
    <property type="match status" value="1"/>
</dbReference>
<gene>
    <name evidence="3" type="ORF">DFQ04_3064</name>
</gene>
<keyword evidence="4" id="KW-1185">Reference proteome</keyword>
<sequence length="1118" mass="129757">MKEQIEKTLSGLKDFQKKTVDYVYDQLYTRGRNRMLIADEVGLGKTIVTKGLLAKAFWDTFEKSKGEKSFKVVYVCSNQALAKQNLKKLNFTSDPSVIDYSNEDDRITALAYEQKEFNSNFNFSIKAFTPATSFDNKTSAGKADERFLLYRLLIGYKDIQSNSETFKYILKGRVNEETWKNRISDFEENDSKVRGLRRGVKKLFKDQLDELVSPELLPNCFRETGIRYPMKLWTILKKLCEIEINSKNWRDYDFYNELISELRFRLSKACLEFLEADVFVLDEFQRFKQLIDHTEETENLSPAIELARDIFSIGSSKVIMLSATPFKPYTNDFDAISGEVHHEEFETVLRFLIGENTDEFWHNYEKDRKAFFEVIRHPNKLKHTFDQAYQTKSNLENHLRSALSRTERFLVTNSGSNILNTHHEPLEINKEDIQEFIAFDQVTKYLNEVHDTNLNIPMEYVKSCPYPLSFLDSYAHKKKLEEKAKFDPELIKLLTKKKDLWLDLNAINQYKELVPKKGKSIPNAKIRLLLKETIESGGWKYLWIPSSLPYYEFQGAFKGSSGYSKTLLFSSWKMVPKMVASLVSYEAERLTVGNKKTISEREWTLDKRQYFHPPKKKRTPIPQLTFKIDVGDQGAKQMNNFLLLFPSLFLANLYDPSSNLFKKSSLRDIKEELKEKLIQRLLSDEIRLQVLGEGNDQDWEWCAPLLLEKISISKDLTRSWFEKGMPSGTADPDSETPNDHTESSGKQIHFDTAKDAYLSKVPLPLPYLNESKVGPLAEMMVDLVLGSPAICSLRALSRLFGSNEESMGHAFHIASAFLTLYNKPESIATLRLFTSDKKNYWEQCLQYGIDGNIQAMLDEYFFMLKDCENLSTLKEITEFVTDVLSIRTASIEAEGFSEFKKKIEGNKTKRNSMRAHFAIDFGSQKFNTAKSSGRSINVRQAFNSPFRPFVLASTSVGQEGLDFHFYCKKIFHWNLPSNPIDFEQREGRINRYKGLIIRQNLAAKYKEELKGSSSIWEEIFTLAESEKAKSTFPCDLVPYWHTEPLENLKIERFVPLYPYSRDIERYQHLIKVLAFYRLTFGQPRQDELIEALNAVDLDSEEKARLKELMIELSPVVFY</sequence>
<proteinExistence type="predicted"/>
<organism evidence="3 4">
    <name type="scientific">Algoriphagus boseongensis</name>
    <dbReference type="NCBI Taxonomy" id="1442587"/>
    <lineage>
        <taxon>Bacteria</taxon>
        <taxon>Pseudomonadati</taxon>
        <taxon>Bacteroidota</taxon>
        <taxon>Cytophagia</taxon>
        <taxon>Cytophagales</taxon>
        <taxon>Cyclobacteriaceae</taxon>
        <taxon>Algoriphagus</taxon>
    </lineage>
</organism>
<protein>
    <submittedName>
        <fullName evidence="3">Helicase-like protein</fullName>
    </submittedName>
</protein>
<dbReference type="InterPro" id="IPR027417">
    <property type="entry name" value="P-loop_NTPase"/>
</dbReference>
<evidence type="ECO:0000256" key="1">
    <source>
        <dbReference type="SAM" id="MobiDB-lite"/>
    </source>
</evidence>
<keyword evidence="3" id="KW-0378">Hydrolase</keyword>
<dbReference type="EMBL" id="SNYF01000008">
    <property type="protein sequence ID" value="TDQ15178.1"/>
    <property type="molecule type" value="Genomic_DNA"/>
</dbReference>
<evidence type="ECO:0000313" key="3">
    <source>
        <dbReference type="EMBL" id="TDQ15178.1"/>
    </source>
</evidence>
<keyword evidence="3" id="KW-0547">Nucleotide-binding</keyword>
<accession>A0A4R6T336</accession>
<dbReference type="GO" id="GO:0004386">
    <property type="term" value="F:helicase activity"/>
    <property type="evidence" value="ECO:0007669"/>
    <property type="project" value="UniProtKB-KW"/>
</dbReference>